<sequence>MNRNPTLAVIIDPPLLLDALMAVFQQHFPNVTLLGSSTGAEALRLVTVPGQPVDIAVISDALPDIPGDLLAKRLCWYAPHLRIVMADATLARRPGAAHAGGAARVAPSGVEPAAGRSGSRIASLVAAIRRLRPDLAAVPGVATGPTTAAAVAPVAPLPGDTASAVLSDAVVSAAAGAPDGESTGASVGTIAGTAAPRGGVLPARGPFGPQRLTPRQMEVLGLLAQGWRNSTIAEHLHTSEKTVKAHVSAVFQVLDVSNRTQATLVAQRSGLVPA</sequence>
<proteinExistence type="predicted"/>
<dbReference type="InterPro" id="IPR036388">
    <property type="entry name" value="WH-like_DNA-bd_sf"/>
</dbReference>
<keyword evidence="4" id="KW-1185">Reference proteome</keyword>
<dbReference type="PRINTS" id="PR00038">
    <property type="entry name" value="HTHLUXR"/>
</dbReference>
<reference evidence="3" key="1">
    <citation type="submission" date="2022-11" db="EMBL/GenBank/DDBJ databases">
        <title>Robbsia betulipollinis sp. nov., isolated from pollen of birch (Betula pendula).</title>
        <authorList>
            <person name="Shi H."/>
            <person name="Ambika Manirajan B."/>
            <person name="Ratering S."/>
            <person name="Geissler-Plaum R."/>
            <person name="Schnell S."/>
        </authorList>
    </citation>
    <scope>NUCLEOTIDE SEQUENCE</scope>
    <source>
        <strain evidence="3">Bb-Pol-6</strain>
    </source>
</reference>
<dbReference type="SUPFAM" id="SSF52172">
    <property type="entry name" value="CheY-like"/>
    <property type="match status" value="1"/>
</dbReference>
<dbReference type="RefSeq" id="WP_267848165.1">
    <property type="nucleotide sequence ID" value="NZ_JAPMXC010000003.1"/>
</dbReference>
<feature type="domain" description="HTH luxR-type" evidence="2">
    <location>
        <begin position="205"/>
        <end position="270"/>
    </location>
</feature>
<gene>
    <name evidence="3" type="ORF">OVY01_13710</name>
</gene>
<comment type="caution">
    <text evidence="3">The sequence shown here is derived from an EMBL/GenBank/DDBJ whole genome shotgun (WGS) entry which is preliminary data.</text>
</comment>
<dbReference type="EMBL" id="JAPMXC010000003">
    <property type="protein sequence ID" value="MCY0388272.1"/>
    <property type="molecule type" value="Genomic_DNA"/>
</dbReference>
<dbReference type="SUPFAM" id="SSF46894">
    <property type="entry name" value="C-terminal effector domain of the bipartite response regulators"/>
    <property type="match status" value="1"/>
</dbReference>
<dbReference type="Proteomes" id="UP001082899">
    <property type="component" value="Unassembled WGS sequence"/>
</dbReference>
<dbReference type="PANTHER" id="PTHR43214">
    <property type="entry name" value="TWO-COMPONENT RESPONSE REGULATOR"/>
    <property type="match status" value="1"/>
</dbReference>
<evidence type="ECO:0000256" key="1">
    <source>
        <dbReference type="ARBA" id="ARBA00023125"/>
    </source>
</evidence>
<dbReference type="InterPro" id="IPR039420">
    <property type="entry name" value="WalR-like"/>
</dbReference>
<dbReference type="Pfam" id="PF00196">
    <property type="entry name" value="GerE"/>
    <property type="match status" value="1"/>
</dbReference>
<dbReference type="InterPro" id="IPR000792">
    <property type="entry name" value="Tscrpt_reg_LuxR_C"/>
</dbReference>
<evidence type="ECO:0000259" key="2">
    <source>
        <dbReference type="PROSITE" id="PS50043"/>
    </source>
</evidence>
<dbReference type="InterPro" id="IPR016032">
    <property type="entry name" value="Sig_transdc_resp-reg_C-effctor"/>
</dbReference>
<dbReference type="PROSITE" id="PS50043">
    <property type="entry name" value="HTH_LUXR_2"/>
    <property type="match status" value="1"/>
</dbReference>
<dbReference type="CDD" id="cd06170">
    <property type="entry name" value="LuxR_C_like"/>
    <property type="match status" value="1"/>
</dbReference>
<dbReference type="Gene3D" id="1.10.10.10">
    <property type="entry name" value="Winged helix-like DNA-binding domain superfamily/Winged helix DNA-binding domain"/>
    <property type="match status" value="1"/>
</dbReference>
<evidence type="ECO:0000313" key="4">
    <source>
        <dbReference type="Proteomes" id="UP001082899"/>
    </source>
</evidence>
<protein>
    <submittedName>
        <fullName evidence="3">Response regulator transcription factor</fullName>
    </submittedName>
</protein>
<organism evidence="3 4">
    <name type="scientific">Robbsia betulipollinis</name>
    <dbReference type="NCBI Taxonomy" id="2981849"/>
    <lineage>
        <taxon>Bacteria</taxon>
        <taxon>Pseudomonadati</taxon>
        <taxon>Pseudomonadota</taxon>
        <taxon>Betaproteobacteria</taxon>
        <taxon>Burkholderiales</taxon>
        <taxon>Burkholderiaceae</taxon>
        <taxon>Robbsia</taxon>
    </lineage>
</organism>
<keyword evidence="1" id="KW-0238">DNA-binding</keyword>
<accession>A0ABT3ZP74</accession>
<name>A0ABT3ZP74_9BURK</name>
<dbReference type="InterPro" id="IPR011006">
    <property type="entry name" value="CheY-like_superfamily"/>
</dbReference>
<evidence type="ECO:0000313" key="3">
    <source>
        <dbReference type="EMBL" id="MCY0388272.1"/>
    </source>
</evidence>
<dbReference type="SMART" id="SM00421">
    <property type="entry name" value="HTH_LUXR"/>
    <property type="match status" value="1"/>
</dbReference>